<dbReference type="RefSeq" id="WP_169137254.1">
    <property type="nucleotide sequence ID" value="NZ_WTVS01000002.1"/>
</dbReference>
<reference evidence="1 2" key="1">
    <citation type="submission" date="2019-12" db="EMBL/GenBank/DDBJ databases">
        <title>Comparative genomics gives insights into the taxonomy of the Azoarcus-Aromatoleum group and reveals separate origins of nif in the plant-associated Azoarcus and non-plant-associated Aromatoleum sub-groups.</title>
        <authorList>
            <person name="Lafos M."/>
            <person name="Maluk M."/>
            <person name="Batista M."/>
            <person name="Junghare M."/>
            <person name="Carmona M."/>
            <person name="Faoro H."/>
            <person name="Cruz L.M."/>
            <person name="Battistoni F."/>
            <person name="De Souza E."/>
            <person name="Pedrosa F."/>
            <person name="Chen W.-M."/>
            <person name="Poole P.S."/>
            <person name="Dixon R.A."/>
            <person name="James E.K."/>
        </authorList>
    </citation>
    <scope>NUCLEOTIDE SEQUENCE [LARGE SCALE GENOMIC DNA]</scope>
    <source>
        <strain evidence="1 2">T</strain>
    </source>
</reference>
<keyword evidence="2" id="KW-1185">Reference proteome</keyword>
<organism evidence="1 2">
    <name type="scientific">Aromatoleum toluolicum</name>
    <dbReference type="NCBI Taxonomy" id="90060"/>
    <lineage>
        <taxon>Bacteria</taxon>
        <taxon>Pseudomonadati</taxon>
        <taxon>Pseudomonadota</taxon>
        <taxon>Betaproteobacteria</taxon>
        <taxon>Rhodocyclales</taxon>
        <taxon>Rhodocyclaceae</taxon>
        <taxon>Aromatoleum</taxon>
    </lineage>
</organism>
<accession>A0ABX1NA64</accession>
<gene>
    <name evidence="1" type="ORF">GPA27_01910</name>
</gene>
<proteinExistence type="predicted"/>
<sequence>MTSQHDGRPLAIQLARHIEIKKERVSSVAKQLGVSQSYLSELLSGGRAFAAAGDELLRGVAVYLGLPAVACMLMAGKLRPDDFIDPGADVESQLRAALEHVAASTFGMQVAVNSEILQEVPLPVQHLVVLLYETTTGKMLMGARHWTWTPSSLRDARQE</sequence>
<dbReference type="Proteomes" id="UP000634522">
    <property type="component" value="Unassembled WGS sequence"/>
</dbReference>
<protein>
    <recommendedName>
        <fullName evidence="3">HTH cro/C1-type domain-containing protein</fullName>
    </recommendedName>
</protein>
<name>A0ABX1NA64_9RHOO</name>
<dbReference type="EMBL" id="WTVS01000002">
    <property type="protein sequence ID" value="NMF96152.1"/>
    <property type="molecule type" value="Genomic_DNA"/>
</dbReference>
<evidence type="ECO:0000313" key="2">
    <source>
        <dbReference type="Proteomes" id="UP000634522"/>
    </source>
</evidence>
<evidence type="ECO:0000313" key="1">
    <source>
        <dbReference type="EMBL" id="NMF96152.1"/>
    </source>
</evidence>
<evidence type="ECO:0008006" key="3">
    <source>
        <dbReference type="Google" id="ProtNLM"/>
    </source>
</evidence>
<comment type="caution">
    <text evidence="1">The sequence shown here is derived from an EMBL/GenBank/DDBJ whole genome shotgun (WGS) entry which is preliminary data.</text>
</comment>